<evidence type="ECO:0000256" key="5">
    <source>
        <dbReference type="ARBA" id="ARBA00022692"/>
    </source>
</evidence>
<dbReference type="NCBIfam" id="TIGR00710">
    <property type="entry name" value="efflux_Bcr_CflA"/>
    <property type="match status" value="1"/>
</dbReference>
<feature type="transmembrane region" description="Helical" evidence="8">
    <location>
        <begin position="354"/>
        <end position="375"/>
    </location>
</feature>
<dbReference type="InterPro" id="IPR036259">
    <property type="entry name" value="MFS_trans_sf"/>
</dbReference>
<comment type="caution">
    <text evidence="10">The sequence shown here is derived from an EMBL/GenBank/DDBJ whole genome shotgun (WGS) entry which is preliminary data.</text>
</comment>
<feature type="transmembrane region" description="Helical" evidence="8">
    <location>
        <begin position="316"/>
        <end position="342"/>
    </location>
</feature>
<evidence type="ECO:0000313" key="11">
    <source>
        <dbReference type="Proteomes" id="UP001143486"/>
    </source>
</evidence>
<feature type="transmembrane region" description="Helical" evidence="8">
    <location>
        <begin position="111"/>
        <end position="132"/>
    </location>
</feature>
<evidence type="ECO:0000313" key="10">
    <source>
        <dbReference type="EMBL" id="GLK51357.1"/>
    </source>
</evidence>
<dbReference type="CDD" id="cd17320">
    <property type="entry name" value="MFS_MdfA_MDR_like"/>
    <property type="match status" value="1"/>
</dbReference>
<dbReference type="InterPro" id="IPR011701">
    <property type="entry name" value="MFS"/>
</dbReference>
<proteinExistence type="inferred from homology"/>
<dbReference type="InterPro" id="IPR020846">
    <property type="entry name" value="MFS_dom"/>
</dbReference>
<keyword evidence="5 8" id="KW-0812">Transmembrane</keyword>
<keyword evidence="3 8" id="KW-0813">Transport</keyword>
<dbReference type="SUPFAM" id="SSF103473">
    <property type="entry name" value="MFS general substrate transporter"/>
    <property type="match status" value="1"/>
</dbReference>
<feature type="transmembrane region" description="Helical" evidence="8">
    <location>
        <begin position="58"/>
        <end position="74"/>
    </location>
</feature>
<evidence type="ECO:0000259" key="9">
    <source>
        <dbReference type="PROSITE" id="PS50850"/>
    </source>
</evidence>
<dbReference type="AlphaFoldDB" id="A0A9W6MMN3"/>
<feature type="transmembrane region" description="Helical" evidence="8">
    <location>
        <begin position="223"/>
        <end position="242"/>
    </location>
</feature>
<protein>
    <recommendedName>
        <fullName evidence="8">Bcr/CflA family efflux transporter</fullName>
    </recommendedName>
</protein>
<dbReference type="InterPro" id="IPR004812">
    <property type="entry name" value="Efflux_drug-R_Bcr/CmlA"/>
</dbReference>
<dbReference type="GO" id="GO:0005886">
    <property type="term" value="C:plasma membrane"/>
    <property type="evidence" value="ECO:0007669"/>
    <property type="project" value="UniProtKB-SubCell"/>
</dbReference>
<evidence type="ECO:0000256" key="4">
    <source>
        <dbReference type="ARBA" id="ARBA00022475"/>
    </source>
</evidence>
<evidence type="ECO:0000256" key="7">
    <source>
        <dbReference type="ARBA" id="ARBA00023136"/>
    </source>
</evidence>
<feature type="transmembrane region" description="Helical" evidence="8">
    <location>
        <begin position="172"/>
        <end position="190"/>
    </location>
</feature>
<dbReference type="Proteomes" id="UP001143486">
    <property type="component" value="Unassembled WGS sequence"/>
</dbReference>
<dbReference type="Pfam" id="PF07690">
    <property type="entry name" value="MFS_1"/>
    <property type="match status" value="1"/>
</dbReference>
<gene>
    <name evidence="10" type="ORF">GCM10017621_08650</name>
</gene>
<accession>A0A9W6MMN3</accession>
<keyword evidence="6 8" id="KW-1133">Transmembrane helix</keyword>
<reference evidence="10" key="1">
    <citation type="journal article" date="2014" name="Int. J. Syst. Evol. Microbiol.">
        <title>Complete genome sequence of Corynebacterium casei LMG S-19264T (=DSM 44701T), isolated from a smear-ripened cheese.</title>
        <authorList>
            <consortium name="US DOE Joint Genome Institute (JGI-PGF)"/>
            <person name="Walter F."/>
            <person name="Albersmeier A."/>
            <person name="Kalinowski J."/>
            <person name="Ruckert C."/>
        </authorList>
    </citation>
    <scope>NUCLEOTIDE SEQUENCE</scope>
    <source>
        <strain evidence="10">VKM B-1513</strain>
    </source>
</reference>
<evidence type="ECO:0000256" key="3">
    <source>
        <dbReference type="ARBA" id="ARBA00022448"/>
    </source>
</evidence>
<comment type="similarity">
    <text evidence="2 8">Belongs to the major facilitator superfamily. Bcr/CmlA family.</text>
</comment>
<evidence type="ECO:0000256" key="8">
    <source>
        <dbReference type="RuleBase" id="RU365088"/>
    </source>
</evidence>
<keyword evidence="8" id="KW-0997">Cell inner membrane</keyword>
<evidence type="ECO:0000256" key="2">
    <source>
        <dbReference type="ARBA" id="ARBA00006236"/>
    </source>
</evidence>
<keyword evidence="11" id="KW-1185">Reference proteome</keyword>
<sequence>MTSPKRPAGETLPLPLFELVALLVAMTSVVALAIDMMLPALDDIAGDLGVAQANDQQFVITSYLAGFGAAQLFYGPLSDRFGRKPVIIWSLVFFILMSVICTFSPSYSLLLVARFFQGAAAAACRVIGVAIARDLTSGRRMAEVMSMVMTAFMAVPVLAPTLGQIILTFAPWRWVFGFLILFGIGLIAWLHMRLPETLHPEYRVPLRLKSTISTFMETTRHRLMVGYTLAAMPFFGGLYGFLGTSQQVFVDHFGLSDAHFPLAFAVIAGGIGVTSYANSRLVMRVGQRRLSHGALVAFTVISIVHTIILMSGVDNLYVFLVLLASAMAFMGLIAANFSALAMEPVGHIAGTASAAYGFVTGVVGAAIGGYIGHLYDGTPVPLIAGQAAMSAIALVIVYITERRKLFAVVEDWED</sequence>
<feature type="transmembrane region" description="Helical" evidence="8">
    <location>
        <begin position="381"/>
        <end position="399"/>
    </location>
</feature>
<dbReference type="GO" id="GO:0042910">
    <property type="term" value="F:xenobiotic transmembrane transporter activity"/>
    <property type="evidence" value="ECO:0007669"/>
    <property type="project" value="InterPro"/>
</dbReference>
<dbReference type="PROSITE" id="PS50850">
    <property type="entry name" value="MFS"/>
    <property type="match status" value="1"/>
</dbReference>
<dbReference type="Gene3D" id="1.20.1720.10">
    <property type="entry name" value="Multidrug resistance protein D"/>
    <property type="match status" value="1"/>
</dbReference>
<keyword evidence="4" id="KW-1003">Cell membrane</keyword>
<dbReference type="PANTHER" id="PTHR23502">
    <property type="entry name" value="MAJOR FACILITATOR SUPERFAMILY"/>
    <property type="match status" value="1"/>
</dbReference>
<keyword evidence="7 8" id="KW-0472">Membrane</keyword>
<organism evidence="10 11">
    <name type="scientific">Maricaulis virginensis</name>
    <dbReference type="NCBI Taxonomy" id="144022"/>
    <lineage>
        <taxon>Bacteria</taxon>
        <taxon>Pseudomonadati</taxon>
        <taxon>Pseudomonadota</taxon>
        <taxon>Alphaproteobacteria</taxon>
        <taxon>Maricaulales</taxon>
        <taxon>Maricaulaceae</taxon>
        <taxon>Maricaulis</taxon>
    </lineage>
</organism>
<feature type="transmembrane region" description="Helical" evidence="8">
    <location>
        <begin position="262"/>
        <end position="278"/>
    </location>
</feature>
<name>A0A9W6MMN3_9PROT</name>
<comment type="subcellular location">
    <subcellularLocation>
        <location evidence="8">Cell inner membrane</location>
        <topology evidence="8">Multi-pass membrane protein</topology>
    </subcellularLocation>
    <subcellularLocation>
        <location evidence="1">Cell membrane</location>
        <topology evidence="1">Multi-pass membrane protein</topology>
    </subcellularLocation>
</comment>
<feature type="transmembrane region" description="Helical" evidence="8">
    <location>
        <begin position="86"/>
        <end position="105"/>
    </location>
</feature>
<dbReference type="GO" id="GO:1990961">
    <property type="term" value="P:xenobiotic detoxification by transmembrane export across the plasma membrane"/>
    <property type="evidence" value="ECO:0007669"/>
    <property type="project" value="InterPro"/>
</dbReference>
<evidence type="ECO:0000256" key="6">
    <source>
        <dbReference type="ARBA" id="ARBA00022989"/>
    </source>
</evidence>
<feature type="domain" description="Major facilitator superfamily (MFS) profile" evidence="9">
    <location>
        <begin position="19"/>
        <end position="403"/>
    </location>
</feature>
<dbReference type="RefSeq" id="WP_271185740.1">
    <property type="nucleotide sequence ID" value="NZ_BSFE01000002.1"/>
</dbReference>
<feature type="transmembrane region" description="Helical" evidence="8">
    <location>
        <begin position="12"/>
        <end position="38"/>
    </location>
</feature>
<dbReference type="EMBL" id="BSFE01000002">
    <property type="protein sequence ID" value="GLK51357.1"/>
    <property type="molecule type" value="Genomic_DNA"/>
</dbReference>
<feature type="transmembrane region" description="Helical" evidence="8">
    <location>
        <begin position="290"/>
        <end position="310"/>
    </location>
</feature>
<reference evidence="10" key="2">
    <citation type="submission" date="2023-01" db="EMBL/GenBank/DDBJ databases">
        <authorList>
            <person name="Sun Q."/>
            <person name="Evtushenko L."/>
        </authorList>
    </citation>
    <scope>NUCLEOTIDE SEQUENCE</scope>
    <source>
        <strain evidence="10">VKM B-1513</strain>
    </source>
</reference>
<dbReference type="PANTHER" id="PTHR23502:SF132">
    <property type="entry name" value="POLYAMINE TRANSPORTER 2-RELATED"/>
    <property type="match status" value="1"/>
</dbReference>
<evidence type="ECO:0000256" key="1">
    <source>
        <dbReference type="ARBA" id="ARBA00004651"/>
    </source>
</evidence>
<feature type="transmembrane region" description="Helical" evidence="8">
    <location>
        <begin position="144"/>
        <end position="166"/>
    </location>
</feature>